<dbReference type="STRING" id="1231336.L248_2224"/>
<accession>U4TK57</accession>
<evidence type="ECO:0000313" key="1">
    <source>
        <dbReference type="EMBL" id="ERL63755.1"/>
    </source>
</evidence>
<gene>
    <name evidence="1" type="ORF">L248_2224</name>
</gene>
<name>U4TK57_9LACO</name>
<evidence type="ECO:0000313" key="2">
    <source>
        <dbReference type="Proteomes" id="UP000030647"/>
    </source>
</evidence>
<keyword evidence="2" id="KW-1185">Reference proteome</keyword>
<sequence length="74" mass="8182">MNICPVQLVSCGTGEKARSGYKGQKNRPTRALMEKGLGRVCFTGDETIKRDVDRQYPVADGKEPMSRAIKLPLD</sequence>
<dbReference type="Proteomes" id="UP000030647">
    <property type="component" value="Unassembled WGS sequence"/>
</dbReference>
<dbReference type="EMBL" id="KI271615">
    <property type="protein sequence ID" value="ERL63755.1"/>
    <property type="molecule type" value="Genomic_DNA"/>
</dbReference>
<protein>
    <submittedName>
        <fullName evidence="1">Uncharacterized protein</fullName>
    </submittedName>
</protein>
<dbReference type="AlphaFoldDB" id="U4TK57"/>
<reference evidence="2" key="1">
    <citation type="journal article" date="2013" name="Genome Announc.">
        <title>Whole-Genome Sequencing of Lactobacillus shenzhenensis Strain LY-73T.</title>
        <authorList>
            <person name="Lin Z."/>
            <person name="Liu Z."/>
            <person name="Yang R."/>
            <person name="Zou Y."/>
            <person name="Wan D."/>
            <person name="Chen J."/>
            <person name="Guo M."/>
            <person name="Zhao J."/>
            <person name="Fang C."/>
            <person name="Yang R."/>
            <person name="Liu F."/>
        </authorList>
    </citation>
    <scope>NUCLEOTIDE SEQUENCE [LARGE SCALE GENOMIC DNA]</scope>
    <source>
        <strain evidence="2">LY-73</strain>
    </source>
</reference>
<organism evidence="1 2">
    <name type="scientific">Schleiferilactobacillus shenzhenensis LY-73</name>
    <dbReference type="NCBI Taxonomy" id="1231336"/>
    <lineage>
        <taxon>Bacteria</taxon>
        <taxon>Bacillati</taxon>
        <taxon>Bacillota</taxon>
        <taxon>Bacilli</taxon>
        <taxon>Lactobacillales</taxon>
        <taxon>Lactobacillaceae</taxon>
        <taxon>Schleiferilactobacillus</taxon>
    </lineage>
</organism>
<dbReference type="HOGENOM" id="CLU_2683289_0_0_9"/>
<proteinExistence type="predicted"/>